<feature type="binding site" evidence="6">
    <location>
        <begin position="38"/>
        <end position="40"/>
    </location>
    <ligand>
        <name>S-adenosyl-L-methionine</name>
        <dbReference type="ChEBI" id="CHEBI:59789"/>
    </ligand>
</feature>
<feature type="binding site" evidence="6">
    <location>
        <position position="80"/>
    </location>
    <ligand>
        <name>S-adenosyl-L-methionine</name>
        <dbReference type="ChEBI" id="CHEBI:59789"/>
    </ligand>
</feature>
<dbReference type="GO" id="GO:0071424">
    <property type="term" value="F:rRNA (cytosine-N4-)-methyltransferase activity"/>
    <property type="evidence" value="ECO:0007669"/>
    <property type="project" value="UniProtKB-UniRule"/>
</dbReference>
<feature type="binding site" evidence="6">
    <location>
        <position position="58"/>
    </location>
    <ligand>
        <name>S-adenosyl-L-methionine</name>
        <dbReference type="ChEBI" id="CHEBI:59789"/>
    </ligand>
</feature>
<evidence type="ECO:0000256" key="1">
    <source>
        <dbReference type="ARBA" id="ARBA00010396"/>
    </source>
</evidence>
<organism evidence="7 8">
    <name type="scientific">Pseudozobellia thermophila</name>
    <dbReference type="NCBI Taxonomy" id="192903"/>
    <lineage>
        <taxon>Bacteria</taxon>
        <taxon>Pseudomonadati</taxon>
        <taxon>Bacteroidota</taxon>
        <taxon>Flavobacteriia</taxon>
        <taxon>Flavobacteriales</taxon>
        <taxon>Flavobacteriaceae</taxon>
        <taxon>Pseudozobellia</taxon>
    </lineage>
</organism>
<dbReference type="STRING" id="192903.SAMN04488513_10593"/>
<feature type="binding site" evidence="6">
    <location>
        <position position="101"/>
    </location>
    <ligand>
        <name>S-adenosyl-L-methionine</name>
        <dbReference type="ChEBI" id="CHEBI:59789"/>
    </ligand>
</feature>
<dbReference type="Gene3D" id="3.40.50.150">
    <property type="entry name" value="Vaccinia Virus protein VP39"/>
    <property type="match status" value="1"/>
</dbReference>
<dbReference type="PIRSF" id="PIRSF004486">
    <property type="entry name" value="MraW"/>
    <property type="match status" value="1"/>
</dbReference>
<evidence type="ECO:0000313" key="7">
    <source>
        <dbReference type="EMBL" id="SHJ48283.1"/>
    </source>
</evidence>
<evidence type="ECO:0000313" key="8">
    <source>
        <dbReference type="Proteomes" id="UP000184543"/>
    </source>
</evidence>
<comment type="similarity">
    <text evidence="1 6">Belongs to the methyltransferase superfamily. RsmH family.</text>
</comment>
<feature type="binding site" evidence="6">
    <location>
        <position position="108"/>
    </location>
    <ligand>
        <name>S-adenosyl-L-methionine</name>
        <dbReference type="ChEBI" id="CHEBI:59789"/>
    </ligand>
</feature>
<name>A0A1M6JNY9_9FLAO</name>
<evidence type="ECO:0000256" key="4">
    <source>
        <dbReference type="ARBA" id="ARBA00022679"/>
    </source>
</evidence>
<comment type="subcellular location">
    <subcellularLocation>
        <location evidence="6">Cytoplasm</location>
    </subcellularLocation>
</comment>
<dbReference type="PANTHER" id="PTHR11265">
    <property type="entry name" value="S-ADENOSYL-METHYLTRANSFERASE MRAW"/>
    <property type="match status" value="1"/>
</dbReference>
<keyword evidence="6" id="KW-0963">Cytoplasm</keyword>
<dbReference type="NCBIfam" id="TIGR00006">
    <property type="entry name" value="16S rRNA (cytosine(1402)-N(4))-methyltransferase RsmH"/>
    <property type="match status" value="1"/>
</dbReference>
<dbReference type="EMBL" id="FQYU01000005">
    <property type="protein sequence ID" value="SHJ48283.1"/>
    <property type="molecule type" value="Genomic_DNA"/>
</dbReference>
<dbReference type="Pfam" id="PF01795">
    <property type="entry name" value="Methyltransf_5"/>
    <property type="match status" value="1"/>
</dbReference>
<keyword evidence="2 6" id="KW-0698">rRNA processing</keyword>
<proteinExistence type="inferred from homology"/>
<dbReference type="PANTHER" id="PTHR11265:SF0">
    <property type="entry name" value="12S RRNA N4-METHYLCYTIDINE METHYLTRANSFERASE"/>
    <property type="match status" value="1"/>
</dbReference>
<comment type="catalytic activity">
    <reaction evidence="6">
        <text>cytidine(1402) in 16S rRNA + S-adenosyl-L-methionine = N(4)-methylcytidine(1402) in 16S rRNA + S-adenosyl-L-homocysteine + H(+)</text>
        <dbReference type="Rhea" id="RHEA:42928"/>
        <dbReference type="Rhea" id="RHEA-COMP:10286"/>
        <dbReference type="Rhea" id="RHEA-COMP:10287"/>
        <dbReference type="ChEBI" id="CHEBI:15378"/>
        <dbReference type="ChEBI" id="CHEBI:57856"/>
        <dbReference type="ChEBI" id="CHEBI:59789"/>
        <dbReference type="ChEBI" id="CHEBI:74506"/>
        <dbReference type="ChEBI" id="CHEBI:82748"/>
        <dbReference type="EC" id="2.1.1.199"/>
    </reaction>
</comment>
<dbReference type="GO" id="GO:0005737">
    <property type="term" value="C:cytoplasm"/>
    <property type="evidence" value="ECO:0007669"/>
    <property type="project" value="UniProtKB-SubCell"/>
</dbReference>
<evidence type="ECO:0000256" key="3">
    <source>
        <dbReference type="ARBA" id="ARBA00022603"/>
    </source>
</evidence>
<protein>
    <recommendedName>
        <fullName evidence="6">Ribosomal RNA small subunit methyltransferase H</fullName>
        <ecNumber evidence="6">2.1.1.199</ecNumber>
    </recommendedName>
    <alternativeName>
        <fullName evidence="6">16S rRNA m(4)C1402 methyltransferase</fullName>
    </alternativeName>
    <alternativeName>
        <fullName evidence="6">rRNA (cytosine-N(4)-)-methyltransferase RsmH</fullName>
    </alternativeName>
</protein>
<dbReference type="GO" id="GO:0070475">
    <property type="term" value="P:rRNA base methylation"/>
    <property type="evidence" value="ECO:0007669"/>
    <property type="project" value="UniProtKB-UniRule"/>
</dbReference>
<evidence type="ECO:0000256" key="5">
    <source>
        <dbReference type="ARBA" id="ARBA00022691"/>
    </source>
</evidence>
<keyword evidence="4 6" id="KW-0808">Transferase</keyword>
<comment type="function">
    <text evidence="6">Specifically methylates the N4 position of cytidine in position 1402 (C1402) of 16S rRNA.</text>
</comment>
<dbReference type="InterPro" id="IPR002903">
    <property type="entry name" value="RsmH"/>
</dbReference>
<keyword evidence="8" id="KW-1185">Reference proteome</keyword>
<dbReference type="InterPro" id="IPR029063">
    <property type="entry name" value="SAM-dependent_MTases_sf"/>
</dbReference>
<sequence length="304" mass="34750">MTETMAMVYHNPVLLKESVDGLAIKEDGVYVDVTFGGGGHSKEILKRLGSEGRLFAFDQDEDALENAIDDERFTLIGENFRFIKQFLKFYGIRKVDGILADFGVSSHQFDKAERGFSTRFDADLDMRMSKRNALSAYDVVNKYDYDDLRKVLFQYGDLRNANAMATTIIEQRSNGPIKTTARLKEVLRRFLPQGREHKVLAQIYQAIRIEVNQEIAVIEEFLLQTPDLLDKGGRLSIISYHSLEDRLVKRFIRAGQFEGEPEKDFYGNISVPFKKVGPLVVPSPEEIKMNNRARSAKLRIAKRI</sequence>
<dbReference type="SUPFAM" id="SSF81799">
    <property type="entry name" value="Putative methyltransferase TM0872, insert domain"/>
    <property type="match status" value="1"/>
</dbReference>
<reference evidence="8" key="1">
    <citation type="submission" date="2016-11" db="EMBL/GenBank/DDBJ databases">
        <authorList>
            <person name="Varghese N."/>
            <person name="Submissions S."/>
        </authorList>
    </citation>
    <scope>NUCLEOTIDE SEQUENCE [LARGE SCALE GENOMIC DNA]</scope>
    <source>
        <strain evidence="8">DSM 19858</strain>
    </source>
</reference>
<dbReference type="HAMAP" id="MF_01007">
    <property type="entry name" value="16SrRNA_methyltr_H"/>
    <property type="match status" value="1"/>
</dbReference>
<dbReference type="InterPro" id="IPR023397">
    <property type="entry name" value="SAM-dep_MeTrfase_MraW_recog"/>
</dbReference>
<dbReference type="AlphaFoldDB" id="A0A1M6JNY9"/>
<dbReference type="SUPFAM" id="SSF53335">
    <property type="entry name" value="S-adenosyl-L-methionine-dependent methyltransferases"/>
    <property type="match status" value="1"/>
</dbReference>
<dbReference type="Proteomes" id="UP000184543">
    <property type="component" value="Unassembled WGS sequence"/>
</dbReference>
<evidence type="ECO:0000256" key="6">
    <source>
        <dbReference type="HAMAP-Rule" id="MF_01007"/>
    </source>
</evidence>
<accession>A0A1M6JNY9</accession>
<dbReference type="EC" id="2.1.1.199" evidence="6"/>
<gene>
    <name evidence="6" type="primary">rsmH</name>
    <name evidence="7" type="ORF">SAMN04488513_10593</name>
</gene>
<keyword evidence="3 6" id="KW-0489">Methyltransferase</keyword>
<dbReference type="Gene3D" id="1.10.150.170">
    <property type="entry name" value="Putative methyltransferase TM0872, insert domain"/>
    <property type="match status" value="1"/>
</dbReference>
<evidence type="ECO:0000256" key="2">
    <source>
        <dbReference type="ARBA" id="ARBA00022552"/>
    </source>
</evidence>
<keyword evidence="5 6" id="KW-0949">S-adenosyl-L-methionine</keyword>